<keyword evidence="5" id="KW-1185">Reference proteome</keyword>
<organism evidence="4 5">
    <name type="scientific">Sphaerochaeta halotolerans</name>
    <dbReference type="NCBI Taxonomy" id="2293840"/>
    <lineage>
        <taxon>Bacteria</taxon>
        <taxon>Pseudomonadati</taxon>
        <taxon>Spirochaetota</taxon>
        <taxon>Spirochaetia</taxon>
        <taxon>Spirochaetales</taxon>
        <taxon>Sphaerochaetaceae</taxon>
        <taxon>Sphaerochaeta</taxon>
    </lineage>
</organism>
<dbReference type="InterPro" id="IPR000683">
    <property type="entry name" value="Gfo/Idh/MocA-like_OxRdtase_N"/>
</dbReference>
<dbReference type="InterPro" id="IPR050463">
    <property type="entry name" value="Gfo/Idh/MocA_oxidrdct_glycsds"/>
</dbReference>
<feature type="domain" description="GFO/IDH/MocA-like oxidoreductase" evidence="3">
    <location>
        <begin position="130"/>
        <end position="255"/>
    </location>
</feature>
<name>A0A372MLK1_9SPIR</name>
<dbReference type="Gene3D" id="3.40.50.720">
    <property type="entry name" value="NAD(P)-binding Rossmann-like Domain"/>
    <property type="match status" value="1"/>
</dbReference>
<dbReference type="Gene3D" id="3.30.360.10">
    <property type="entry name" value="Dihydrodipicolinate Reductase, domain 2"/>
    <property type="match status" value="1"/>
</dbReference>
<dbReference type="EMBL" id="QUWK01000001">
    <property type="protein sequence ID" value="RFU96238.1"/>
    <property type="molecule type" value="Genomic_DNA"/>
</dbReference>
<dbReference type="SUPFAM" id="SSF55347">
    <property type="entry name" value="Glyceraldehyde-3-phosphate dehydrogenase-like, C-terminal domain"/>
    <property type="match status" value="1"/>
</dbReference>
<dbReference type="Proteomes" id="UP000264002">
    <property type="component" value="Unassembled WGS sequence"/>
</dbReference>
<gene>
    <name evidence="4" type="ORF">DYP60_01340</name>
</gene>
<proteinExistence type="predicted"/>
<accession>A0A372MLK1</accession>
<evidence type="ECO:0000259" key="3">
    <source>
        <dbReference type="Pfam" id="PF22725"/>
    </source>
</evidence>
<sequence length="318" mass="35683">MMKLVIVGCGGMGTYQAQKFRALGAQIVGAIDHNEEHLGRFCETFEVEESYSNLDMISSFSLRADALSCCLPDCFHVFCCEAAVRANLAVFCEKPLTSTQEEADLLARLPKKHPFMVNFSKRHIPALSAVQGVLSRGVLGKIEHIQISYLQSWYKSHIWGDPEEVSRWKWRLLPAYNLGGCLSDLGSHLIDILFLLFGTVRYEKKTHEVTTPALVEYGALLRVGNNIPCTLHCSYQDPEWDDSLQLTIQGSEATLTMNTSLDRKQVTLTTKDGISTKVEGIPSVSTYQRFFNAVRSMTTVTPAFEDGYRVQQLLEVMR</sequence>
<reference evidence="5" key="1">
    <citation type="submission" date="2018-08" db="EMBL/GenBank/DDBJ databases">
        <authorList>
            <person name="Grouzdev D.S."/>
            <person name="Krutkina M.S."/>
        </authorList>
    </citation>
    <scope>NUCLEOTIDE SEQUENCE [LARGE SCALE GENOMIC DNA]</scope>
    <source>
        <strain evidence="5">4-11</strain>
    </source>
</reference>
<dbReference type="AlphaFoldDB" id="A0A372MLK1"/>
<dbReference type="PANTHER" id="PTHR43818:SF11">
    <property type="entry name" value="BCDNA.GH03377"/>
    <property type="match status" value="1"/>
</dbReference>
<dbReference type="InterPro" id="IPR036291">
    <property type="entry name" value="NAD(P)-bd_dom_sf"/>
</dbReference>
<evidence type="ECO:0000313" key="5">
    <source>
        <dbReference type="Proteomes" id="UP000264002"/>
    </source>
</evidence>
<comment type="caution">
    <text evidence="4">The sequence shown here is derived from an EMBL/GenBank/DDBJ whole genome shotgun (WGS) entry which is preliminary data.</text>
</comment>
<reference evidence="4 5" key="2">
    <citation type="submission" date="2018-09" db="EMBL/GenBank/DDBJ databases">
        <title>Genome of Sphaerochaeta halotolerans strain 4-11.</title>
        <authorList>
            <person name="Nazina T.N."/>
            <person name="Sokolova D.S."/>
        </authorList>
    </citation>
    <scope>NUCLEOTIDE SEQUENCE [LARGE SCALE GENOMIC DNA]</scope>
    <source>
        <strain evidence="4 5">4-11</strain>
    </source>
</reference>
<evidence type="ECO:0000256" key="1">
    <source>
        <dbReference type="ARBA" id="ARBA00023002"/>
    </source>
</evidence>
<dbReference type="GO" id="GO:0000166">
    <property type="term" value="F:nucleotide binding"/>
    <property type="evidence" value="ECO:0007669"/>
    <property type="project" value="InterPro"/>
</dbReference>
<dbReference type="PANTHER" id="PTHR43818">
    <property type="entry name" value="BCDNA.GH03377"/>
    <property type="match status" value="1"/>
</dbReference>
<evidence type="ECO:0000313" key="4">
    <source>
        <dbReference type="EMBL" id="RFU96238.1"/>
    </source>
</evidence>
<dbReference type="GO" id="GO:0016491">
    <property type="term" value="F:oxidoreductase activity"/>
    <property type="evidence" value="ECO:0007669"/>
    <property type="project" value="UniProtKB-KW"/>
</dbReference>
<dbReference type="Pfam" id="PF22725">
    <property type="entry name" value="GFO_IDH_MocA_C3"/>
    <property type="match status" value="1"/>
</dbReference>
<keyword evidence="1" id="KW-0560">Oxidoreductase</keyword>
<evidence type="ECO:0000259" key="2">
    <source>
        <dbReference type="Pfam" id="PF01408"/>
    </source>
</evidence>
<protein>
    <submittedName>
        <fullName evidence="4">Gfo/Idh/MocA family oxidoreductase</fullName>
    </submittedName>
</protein>
<dbReference type="InterPro" id="IPR055170">
    <property type="entry name" value="GFO_IDH_MocA-like_dom"/>
</dbReference>
<dbReference type="SUPFAM" id="SSF51735">
    <property type="entry name" value="NAD(P)-binding Rossmann-fold domains"/>
    <property type="match status" value="1"/>
</dbReference>
<dbReference type="Pfam" id="PF01408">
    <property type="entry name" value="GFO_IDH_MocA"/>
    <property type="match status" value="1"/>
</dbReference>
<feature type="domain" description="Gfo/Idh/MocA-like oxidoreductase N-terminal" evidence="2">
    <location>
        <begin position="3"/>
        <end position="115"/>
    </location>
</feature>